<feature type="domain" description="DUF4190" evidence="2">
    <location>
        <begin position="28"/>
        <end position="86"/>
    </location>
</feature>
<organism evidence="3 4">
    <name type="scientific">Arthrobacter glacialis</name>
    <dbReference type="NCBI Taxonomy" id="1664"/>
    <lineage>
        <taxon>Bacteria</taxon>
        <taxon>Bacillati</taxon>
        <taxon>Actinomycetota</taxon>
        <taxon>Actinomycetes</taxon>
        <taxon>Micrococcales</taxon>
        <taxon>Micrococcaceae</taxon>
        <taxon>Arthrobacter</taxon>
    </lineage>
</organism>
<dbReference type="AlphaFoldDB" id="A0A2S3ZS02"/>
<name>A0A2S3ZS02_ARTGL</name>
<evidence type="ECO:0000313" key="3">
    <source>
        <dbReference type="EMBL" id="POH71889.1"/>
    </source>
</evidence>
<dbReference type="InterPro" id="IPR025241">
    <property type="entry name" value="DUF4190"/>
</dbReference>
<protein>
    <recommendedName>
        <fullName evidence="2">DUF4190 domain-containing protein</fullName>
    </recommendedName>
</protein>
<dbReference type="Proteomes" id="UP000237061">
    <property type="component" value="Unassembled WGS sequence"/>
</dbReference>
<comment type="caution">
    <text evidence="3">The sequence shown here is derived from an EMBL/GenBank/DDBJ whole genome shotgun (WGS) entry which is preliminary data.</text>
</comment>
<dbReference type="RefSeq" id="WP_103467317.1">
    <property type="nucleotide sequence ID" value="NZ_PPXC01000020.1"/>
</dbReference>
<keyword evidence="1" id="KW-1133">Transmembrane helix</keyword>
<evidence type="ECO:0000256" key="1">
    <source>
        <dbReference type="SAM" id="Phobius"/>
    </source>
</evidence>
<evidence type="ECO:0000313" key="4">
    <source>
        <dbReference type="Proteomes" id="UP000237061"/>
    </source>
</evidence>
<accession>A0A2S3ZS02</accession>
<reference evidence="3 4" key="1">
    <citation type="submission" date="2018-01" db="EMBL/GenBank/DDBJ databases">
        <title>Arthrobacter sp. nov., from glaciers in China.</title>
        <authorList>
            <person name="Liu Q."/>
            <person name="Xin Y.-H."/>
        </authorList>
    </citation>
    <scope>NUCLEOTIDE SEQUENCE [LARGE SCALE GENOMIC DNA]</scope>
    <source>
        <strain evidence="3 4">HLT2-12-2</strain>
    </source>
</reference>
<keyword evidence="1" id="KW-0472">Membrane</keyword>
<feature type="transmembrane region" description="Helical" evidence="1">
    <location>
        <begin position="69"/>
        <end position="91"/>
    </location>
</feature>
<proteinExistence type="predicted"/>
<sequence length="93" mass="9608">MSQQNPSSSPVSNGGVKQPLRPAFSKQAIAGFVVACISMAIFGFIAVAAVFLCVRALGEIRAGVVRGRGLAIAGIAVGVVSFAFYVANMFMQN</sequence>
<dbReference type="EMBL" id="PPXC01000020">
    <property type="protein sequence ID" value="POH71889.1"/>
    <property type="molecule type" value="Genomic_DNA"/>
</dbReference>
<feature type="transmembrane region" description="Helical" evidence="1">
    <location>
        <begin position="29"/>
        <end position="57"/>
    </location>
</feature>
<keyword evidence="4" id="KW-1185">Reference proteome</keyword>
<gene>
    <name evidence="3" type="ORF">CVS27_18450</name>
</gene>
<dbReference type="Pfam" id="PF13828">
    <property type="entry name" value="DUF4190"/>
    <property type="match status" value="1"/>
</dbReference>
<evidence type="ECO:0000259" key="2">
    <source>
        <dbReference type="Pfam" id="PF13828"/>
    </source>
</evidence>
<keyword evidence="1" id="KW-0812">Transmembrane</keyword>